<keyword evidence="2" id="KW-1185">Reference proteome</keyword>
<gene>
    <name evidence="1" type="ORF">H0A36_21965</name>
</gene>
<sequence length="149" mass="17030">MITIGSIEREKAAELFPFLAKKYRGRRKAIKEFTHLSPDYVFWIYPDGELFDAKEAHRKNIPKGYAYILDDEPDYCGFLRGRVASNFGPKLVVVYCREEALAYDPGKMNQFLSGISDIPIPLPDTTLVISDNGDMYGTILDIKQRCQKI</sequence>
<dbReference type="Proteomes" id="UP000569732">
    <property type="component" value="Unassembled WGS sequence"/>
</dbReference>
<dbReference type="EMBL" id="JACCKB010000048">
    <property type="protein sequence ID" value="NYZ68688.1"/>
    <property type="molecule type" value="Genomic_DNA"/>
</dbReference>
<evidence type="ECO:0000313" key="1">
    <source>
        <dbReference type="EMBL" id="NYZ68688.1"/>
    </source>
</evidence>
<dbReference type="AlphaFoldDB" id="A0A853IDR1"/>
<proteinExistence type="predicted"/>
<accession>A0A853IDR1</accession>
<name>A0A853IDR1_9GAMM</name>
<comment type="caution">
    <text evidence="1">The sequence shown here is derived from an EMBL/GenBank/DDBJ whole genome shotgun (WGS) entry which is preliminary data.</text>
</comment>
<evidence type="ECO:0000313" key="2">
    <source>
        <dbReference type="Proteomes" id="UP000569732"/>
    </source>
</evidence>
<organism evidence="1 2">
    <name type="scientific">Spartinivicinus marinus</name>
    <dbReference type="NCBI Taxonomy" id="2994442"/>
    <lineage>
        <taxon>Bacteria</taxon>
        <taxon>Pseudomonadati</taxon>
        <taxon>Pseudomonadota</taxon>
        <taxon>Gammaproteobacteria</taxon>
        <taxon>Oceanospirillales</taxon>
        <taxon>Zooshikellaceae</taxon>
        <taxon>Spartinivicinus</taxon>
    </lineage>
</organism>
<protein>
    <submittedName>
        <fullName evidence="1">Uncharacterized protein</fullName>
    </submittedName>
</protein>
<reference evidence="1 2" key="1">
    <citation type="submission" date="2020-07" db="EMBL/GenBank/DDBJ databases">
        <title>Endozoicomonas sp. nov., isolated from sediment.</title>
        <authorList>
            <person name="Gu T."/>
        </authorList>
    </citation>
    <scope>NUCLEOTIDE SEQUENCE [LARGE SCALE GENOMIC DNA]</scope>
    <source>
        <strain evidence="1 2">SM1973</strain>
    </source>
</reference>
<dbReference type="RefSeq" id="WP_180570691.1">
    <property type="nucleotide sequence ID" value="NZ_JACCKB010000048.1"/>
</dbReference>